<evidence type="ECO:0000313" key="2">
    <source>
        <dbReference type="EMBL" id="OMJ96099.1"/>
    </source>
</evidence>
<proteinExistence type="predicted"/>
<comment type="caution">
    <text evidence="2">The sequence shown here is derived from an EMBL/GenBank/DDBJ whole genome shotgun (WGS) entry which is preliminary data.</text>
</comment>
<evidence type="ECO:0000313" key="3">
    <source>
        <dbReference type="Proteomes" id="UP000187209"/>
    </source>
</evidence>
<reference evidence="2 3" key="1">
    <citation type="submission" date="2016-11" db="EMBL/GenBank/DDBJ databases">
        <title>The macronuclear genome of Stentor coeruleus: a giant cell with tiny introns.</title>
        <authorList>
            <person name="Slabodnick M."/>
            <person name="Ruby J.G."/>
            <person name="Reiff S.B."/>
            <person name="Swart E.C."/>
            <person name="Gosai S."/>
            <person name="Prabakaran S."/>
            <person name="Witkowska E."/>
            <person name="Larue G.E."/>
            <person name="Fisher S."/>
            <person name="Freeman R.M."/>
            <person name="Gunawardena J."/>
            <person name="Chu W."/>
            <person name="Stover N.A."/>
            <person name="Gregory B.D."/>
            <person name="Nowacki M."/>
            <person name="Derisi J."/>
            <person name="Roy S.W."/>
            <person name="Marshall W.F."/>
            <person name="Sood P."/>
        </authorList>
    </citation>
    <scope>NUCLEOTIDE SEQUENCE [LARGE SCALE GENOMIC DNA]</scope>
    <source>
        <strain evidence="2">WM001</strain>
    </source>
</reference>
<protein>
    <submittedName>
        <fullName evidence="2">Uncharacterized protein</fullName>
    </submittedName>
</protein>
<gene>
    <name evidence="2" type="ORF">SteCoe_272</name>
</gene>
<dbReference type="SUPFAM" id="SSF57997">
    <property type="entry name" value="Tropomyosin"/>
    <property type="match status" value="1"/>
</dbReference>
<feature type="coiled-coil region" evidence="1">
    <location>
        <begin position="43"/>
        <end position="129"/>
    </location>
</feature>
<evidence type="ECO:0000256" key="1">
    <source>
        <dbReference type="SAM" id="Coils"/>
    </source>
</evidence>
<organism evidence="2 3">
    <name type="scientific">Stentor coeruleus</name>
    <dbReference type="NCBI Taxonomy" id="5963"/>
    <lineage>
        <taxon>Eukaryota</taxon>
        <taxon>Sar</taxon>
        <taxon>Alveolata</taxon>
        <taxon>Ciliophora</taxon>
        <taxon>Postciliodesmatophora</taxon>
        <taxon>Heterotrichea</taxon>
        <taxon>Heterotrichida</taxon>
        <taxon>Stentoridae</taxon>
        <taxon>Stentor</taxon>
    </lineage>
</organism>
<keyword evidence="3" id="KW-1185">Reference proteome</keyword>
<dbReference type="EMBL" id="MPUH01000003">
    <property type="protein sequence ID" value="OMJ96099.1"/>
    <property type="molecule type" value="Genomic_DNA"/>
</dbReference>
<dbReference type="Proteomes" id="UP000187209">
    <property type="component" value="Unassembled WGS sequence"/>
</dbReference>
<keyword evidence="1" id="KW-0175">Coiled coil</keyword>
<sequence length="438" mass="51597">MKQMGSLTDTSKLRMLLNSLSRELDETFLEKRAKNRWHKATPLEELNDVITELSNREKELQAAVGIALMLLDNTETLQCKMQNYKQKVLQAKEKSHHLSIEVKTLADSLETTEKKSEDLKSALIHAEESLLIHSQEIQILLREKKYQFGSNSERELDDMKRDFVSQMQIIENKKNEIEKNSKKTEETLKGKESELQKCKDEKNILELKSQRLENKYESLKNQFASLEEKFKQTQGLKETIEESLKLANSNYQRMKLFSERLEEELLLLEQKKPQEAFHVHDNLSLFSELSLLDHPEDSLLIHNQHEEYLEDAFFMKPHHLENLSTRFTSIQSYSKLFSLVTSNIGVTSKKISRKPASEEYFFLATQVLKMNSPYMDSICSISTQKLYEKVLKEDVPFHKWYEWIEKQLSSIYIRKLYKKKTKFSWVNRSQKKQLITPT</sequence>
<feature type="coiled-coil region" evidence="1">
    <location>
        <begin position="160"/>
        <end position="271"/>
    </location>
</feature>
<name>A0A1R2D4B4_9CILI</name>
<dbReference type="AlphaFoldDB" id="A0A1R2D4B4"/>
<dbReference type="OrthoDB" id="313579at2759"/>
<accession>A0A1R2D4B4</accession>